<proteinExistence type="predicted"/>
<dbReference type="PANTHER" id="PTHR31528:SF3">
    <property type="entry name" value="THIAMINE BIOSYNTHESIS PROTEIN HI_0357-RELATED"/>
    <property type="match status" value="1"/>
</dbReference>
<dbReference type="Gene3D" id="3.40.190.10">
    <property type="entry name" value="Periplasmic binding protein-like II"/>
    <property type="match status" value="2"/>
</dbReference>
<dbReference type="InterPro" id="IPR015168">
    <property type="entry name" value="SsuA/THI5"/>
</dbReference>
<dbReference type="InterPro" id="IPR027939">
    <property type="entry name" value="NMT1/THI5"/>
</dbReference>
<gene>
    <name evidence="2" type="ORF">HLH35_00380</name>
</gene>
<accession>A0A7W4IWY9</accession>
<name>A0A7W4IWY9_9PROT</name>
<sequence length="296" mass="31670">MAWYAQAPVGGFFQALARGFYRDAGLDVTISNGGPQVNAVQLLLAGQCDLITGYDFQTLHGVAAGMPLVTVGASFQHDLQGMILHEPARSLADLKGRRVLIASSSRQTFWPWLSRRYGLSAAQAAPYTFNLQPFLVSPDVAVQGYASSEMFDIRQAGVAARFFAFSDEGYPPYGTTIVTTRALAGGDPASVTGFVRASMMGWRDYLHGDPAPGNALIRQASAREDEARLAYGIATMRAASVLTGGQAGLRALGSMTEARWRATYEFMVGNGLIAPGVDWRAAFDTRFADAAQVVPA</sequence>
<comment type="caution">
    <text evidence="2">The sequence shown here is derived from an EMBL/GenBank/DDBJ whole genome shotgun (WGS) entry which is preliminary data.</text>
</comment>
<evidence type="ECO:0000313" key="3">
    <source>
        <dbReference type="Proteomes" id="UP000577891"/>
    </source>
</evidence>
<dbReference type="GO" id="GO:0009228">
    <property type="term" value="P:thiamine biosynthetic process"/>
    <property type="evidence" value="ECO:0007669"/>
    <property type="project" value="InterPro"/>
</dbReference>
<dbReference type="SUPFAM" id="SSF53850">
    <property type="entry name" value="Periplasmic binding protein-like II"/>
    <property type="match status" value="1"/>
</dbReference>
<dbReference type="Proteomes" id="UP000577891">
    <property type="component" value="Unassembled WGS sequence"/>
</dbReference>
<dbReference type="AlphaFoldDB" id="A0A7W4IWY9"/>
<evidence type="ECO:0000313" key="2">
    <source>
        <dbReference type="EMBL" id="MBB2170583.1"/>
    </source>
</evidence>
<evidence type="ECO:0000259" key="1">
    <source>
        <dbReference type="Pfam" id="PF09084"/>
    </source>
</evidence>
<dbReference type="PANTHER" id="PTHR31528">
    <property type="entry name" value="4-AMINO-5-HYDROXYMETHYL-2-METHYLPYRIMIDINE PHOSPHATE SYNTHASE THI11-RELATED"/>
    <property type="match status" value="1"/>
</dbReference>
<keyword evidence="3" id="KW-1185">Reference proteome</keyword>
<dbReference type="Pfam" id="PF09084">
    <property type="entry name" value="NMT1"/>
    <property type="match status" value="1"/>
</dbReference>
<dbReference type="EMBL" id="JABEQE010000001">
    <property type="protein sequence ID" value="MBB2170583.1"/>
    <property type="molecule type" value="Genomic_DNA"/>
</dbReference>
<protein>
    <submittedName>
        <fullName evidence="2">ABC transporter substrate-binding protein</fullName>
    </submittedName>
</protein>
<reference evidence="2 3" key="1">
    <citation type="submission" date="2020-04" db="EMBL/GenBank/DDBJ databases">
        <title>Description of novel Gluconacetobacter.</title>
        <authorList>
            <person name="Sombolestani A."/>
        </authorList>
    </citation>
    <scope>NUCLEOTIDE SEQUENCE [LARGE SCALE GENOMIC DNA]</scope>
    <source>
        <strain evidence="2 3">LMG 27724</strain>
    </source>
</reference>
<feature type="domain" description="SsuA/THI5-like" evidence="1">
    <location>
        <begin position="10"/>
        <end position="206"/>
    </location>
</feature>
<organism evidence="2 3">
    <name type="scientific">Gluconacetobacter asukensis</name>
    <dbReference type="NCBI Taxonomy" id="1017181"/>
    <lineage>
        <taxon>Bacteria</taxon>
        <taxon>Pseudomonadati</taxon>
        <taxon>Pseudomonadota</taxon>
        <taxon>Alphaproteobacteria</taxon>
        <taxon>Acetobacterales</taxon>
        <taxon>Acetobacteraceae</taxon>
        <taxon>Gluconacetobacter</taxon>
    </lineage>
</organism>